<proteinExistence type="predicted"/>
<feature type="signal peptide" evidence="1">
    <location>
        <begin position="1"/>
        <end position="19"/>
    </location>
</feature>
<protein>
    <submittedName>
        <fullName evidence="2">Glycoside hydrolase</fullName>
    </submittedName>
</protein>
<dbReference type="Proteomes" id="UP001174691">
    <property type="component" value="Unassembled WGS sequence"/>
</dbReference>
<gene>
    <name evidence="2" type="ORF">NKR19_g8760</name>
</gene>
<organism evidence="2 3">
    <name type="scientific">Coniochaeta hoffmannii</name>
    <dbReference type="NCBI Taxonomy" id="91930"/>
    <lineage>
        <taxon>Eukaryota</taxon>
        <taxon>Fungi</taxon>
        <taxon>Dikarya</taxon>
        <taxon>Ascomycota</taxon>
        <taxon>Pezizomycotina</taxon>
        <taxon>Sordariomycetes</taxon>
        <taxon>Sordariomycetidae</taxon>
        <taxon>Coniochaetales</taxon>
        <taxon>Coniochaetaceae</taxon>
        <taxon>Coniochaeta</taxon>
    </lineage>
</organism>
<evidence type="ECO:0000256" key="1">
    <source>
        <dbReference type="SAM" id="SignalP"/>
    </source>
</evidence>
<evidence type="ECO:0000313" key="3">
    <source>
        <dbReference type="Proteomes" id="UP001174691"/>
    </source>
</evidence>
<keyword evidence="2" id="KW-0378">Hydrolase</keyword>
<name>A0AA38R4P1_9PEZI</name>
<dbReference type="InterPro" id="IPR023346">
    <property type="entry name" value="Lysozyme-like_dom_sf"/>
</dbReference>
<dbReference type="GO" id="GO:0016787">
    <property type="term" value="F:hydrolase activity"/>
    <property type="evidence" value="ECO:0007669"/>
    <property type="project" value="UniProtKB-KW"/>
</dbReference>
<sequence>MAKLTFISALLAAISVVEGTPFPPSLTVKPTADPTSVAYYGHKAGNYMPSTDGVNATKTTSDLAARVLAAARAVGGKVSNSALARFDNSNIQDGIGNGQDKYTMYWGAGRANEGWPQRSQWVSFENMFNNNKNLMFGSCSQFGVPNNSGPEIGAIWDSIQQVAGETGVDHRFILAVIIQESGGCVRAPTTNYGVRNPGLMQDHNGAATCNENGVQNPCPTGVITSMIRDGTAGTPSGDGLAQCINQAGTSADQAFYKAARIYNSGSIDGSTRLECGIATHCYASDIANRLTGWVYAAHGCQCDANFASCGC</sequence>
<dbReference type="EMBL" id="JANBVN010000187">
    <property type="protein sequence ID" value="KAJ9134196.1"/>
    <property type="molecule type" value="Genomic_DNA"/>
</dbReference>
<keyword evidence="1" id="KW-0732">Signal</keyword>
<dbReference type="SUPFAM" id="SSF53955">
    <property type="entry name" value="Lysozyme-like"/>
    <property type="match status" value="1"/>
</dbReference>
<comment type="caution">
    <text evidence="2">The sequence shown here is derived from an EMBL/GenBank/DDBJ whole genome shotgun (WGS) entry which is preliminary data.</text>
</comment>
<dbReference type="Gene3D" id="1.10.530.10">
    <property type="match status" value="1"/>
</dbReference>
<keyword evidence="3" id="KW-1185">Reference proteome</keyword>
<accession>A0AA38R4P1</accession>
<feature type="chain" id="PRO_5041349487" evidence="1">
    <location>
        <begin position="20"/>
        <end position="311"/>
    </location>
</feature>
<dbReference type="AlphaFoldDB" id="A0AA38R4P1"/>
<evidence type="ECO:0000313" key="2">
    <source>
        <dbReference type="EMBL" id="KAJ9134196.1"/>
    </source>
</evidence>
<reference evidence="2" key="1">
    <citation type="submission" date="2022-07" db="EMBL/GenBank/DDBJ databases">
        <title>Fungi with potential for degradation of polypropylene.</title>
        <authorList>
            <person name="Gostincar C."/>
        </authorList>
    </citation>
    <scope>NUCLEOTIDE SEQUENCE</scope>
    <source>
        <strain evidence="2">EXF-13287</strain>
    </source>
</reference>